<dbReference type="GO" id="GO:0004222">
    <property type="term" value="F:metalloendopeptidase activity"/>
    <property type="evidence" value="ECO:0007669"/>
    <property type="project" value="InterPro"/>
</dbReference>
<feature type="transmembrane region" description="Helical" evidence="11">
    <location>
        <begin position="427"/>
        <end position="445"/>
    </location>
</feature>
<accession>A0A4R2L068</accession>
<dbReference type="CDD" id="cd06163">
    <property type="entry name" value="S2P-M50_PDZ_RseP-like"/>
    <property type="match status" value="2"/>
</dbReference>
<dbReference type="InterPro" id="IPR001478">
    <property type="entry name" value="PDZ"/>
</dbReference>
<evidence type="ECO:0000256" key="7">
    <source>
        <dbReference type="ARBA" id="ARBA00022833"/>
    </source>
</evidence>
<dbReference type="PANTHER" id="PTHR42837">
    <property type="entry name" value="REGULATOR OF SIGMA-E PROTEASE RSEP"/>
    <property type="match status" value="1"/>
</dbReference>
<keyword evidence="4 13" id="KW-0645">Protease</keyword>
<proteinExistence type="inferred from homology"/>
<evidence type="ECO:0000256" key="3">
    <source>
        <dbReference type="ARBA" id="ARBA00007931"/>
    </source>
</evidence>
<evidence type="ECO:0000256" key="9">
    <source>
        <dbReference type="ARBA" id="ARBA00023049"/>
    </source>
</evidence>
<evidence type="ECO:0000313" key="14">
    <source>
        <dbReference type="Proteomes" id="UP000294980"/>
    </source>
</evidence>
<keyword evidence="11" id="KW-0479">Metal-binding</keyword>
<dbReference type="SUPFAM" id="SSF50156">
    <property type="entry name" value="PDZ domain-like"/>
    <property type="match status" value="2"/>
</dbReference>
<dbReference type="InterPro" id="IPR004387">
    <property type="entry name" value="Pept_M50_Zn"/>
</dbReference>
<feature type="domain" description="PDZ" evidence="12">
    <location>
        <begin position="211"/>
        <end position="280"/>
    </location>
</feature>
<dbReference type="RefSeq" id="WP_117315919.1">
    <property type="nucleotide sequence ID" value="NZ_QQSW01000005.1"/>
</dbReference>
<keyword evidence="8 11" id="KW-1133">Transmembrane helix</keyword>
<sequence>MDLLYTIFVMLGTLGILVAIHEYGHFWVARRCGVKVLRFSIGFGRALTRWHDRHGTEYVIAAIPLGGYVKMLDEREGEVSPQEQHLAFNRKPVLARIAIVAAGPLANFLLAIAVYWGLFMAGESGYAPVVGQVENASIADLAGLEPGQEIVAVDGRETPTRQALSFRLLDRLGDSGPISFTVRYPGSDMLYDSQAMLDNWLAGADEPDLYRALGLRLYVPEVPPKVSEIVDGGAAARAGLSPGDLVVSADGNPMPDWESWVDYVRQRPGESIRVGYERDGVRQSTTLVPERITDDSGEAFGRVGMAVVLPEMPESMLRTFERGPLESLAAGVNRTGEMIGFTLTSIKKMLQGLISPKNLSGPITIAKVASASAQSGLESYVGFLALLSVSLGVLNLLPIPVLDGGHLLYYTVELIAGRPVPERVQMVGYQVGLFLVLSLMAFALYNDFSRL</sequence>
<dbReference type="GO" id="GO:0016020">
    <property type="term" value="C:membrane"/>
    <property type="evidence" value="ECO:0007669"/>
    <property type="project" value="UniProtKB-SubCell"/>
</dbReference>
<feature type="transmembrane region" description="Helical" evidence="11">
    <location>
        <begin position="93"/>
        <end position="118"/>
    </location>
</feature>
<comment type="similarity">
    <text evidence="3 11">Belongs to the peptidase M50B family.</text>
</comment>
<keyword evidence="9 11" id="KW-0482">Metalloprotease</keyword>
<dbReference type="Proteomes" id="UP000294980">
    <property type="component" value="Unassembled WGS sequence"/>
</dbReference>
<name>A0A4R2L068_9GAMM</name>
<dbReference type="PANTHER" id="PTHR42837:SF2">
    <property type="entry name" value="MEMBRANE METALLOPROTEASE ARASP2, CHLOROPLASTIC-RELATED"/>
    <property type="match status" value="1"/>
</dbReference>
<dbReference type="NCBIfam" id="TIGR00054">
    <property type="entry name" value="RIP metalloprotease RseP"/>
    <property type="match status" value="1"/>
</dbReference>
<dbReference type="EMBL" id="SLWX01000006">
    <property type="protein sequence ID" value="TCO75918.1"/>
    <property type="molecule type" value="Genomic_DNA"/>
</dbReference>
<evidence type="ECO:0000256" key="1">
    <source>
        <dbReference type="ARBA" id="ARBA00001947"/>
    </source>
</evidence>
<feature type="transmembrane region" description="Helical" evidence="11">
    <location>
        <begin position="6"/>
        <end position="28"/>
    </location>
</feature>
<evidence type="ECO:0000256" key="4">
    <source>
        <dbReference type="ARBA" id="ARBA00022670"/>
    </source>
</evidence>
<evidence type="ECO:0000256" key="8">
    <source>
        <dbReference type="ARBA" id="ARBA00022989"/>
    </source>
</evidence>
<dbReference type="InterPro" id="IPR008915">
    <property type="entry name" value="Peptidase_M50"/>
</dbReference>
<evidence type="ECO:0000256" key="6">
    <source>
        <dbReference type="ARBA" id="ARBA00022801"/>
    </source>
</evidence>
<dbReference type="OrthoDB" id="9782003at2"/>
<dbReference type="Pfam" id="PF17820">
    <property type="entry name" value="PDZ_6"/>
    <property type="match status" value="1"/>
</dbReference>
<evidence type="ECO:0000256" key="10">
    <source>
        <dbReference type="ARBA" id="ARBA00023136"/>
    </source>
</evidence>
<evidence type="ECO:0000313" key="13">
    <source>
        <dbReference type="EMBL" id="TCO75918.1"/>
    </source>
</evidence>
<dbReference type="InterPro" id="IPR041489">
    <property type="entry name" value="PDZ_6"/>
</dbReference>
<feature type="domain" description="PDZ" evidence="12">
    <location>
        <begin position="114"/>
        <end position="186"/>
    </location>
</feature>
<reference evidence="13 14" key="1">
    <citation type="submission" date="2019-03" db="EMBL/GenBank/DDBJ databases">
        <title>Genomic Encyclopedia of Type Strains, Phase IV (KMG-IV): sequencing the most valuable type-strain genomes for metagenomic binning, comparative biology and taxonomic classification.</title>
        <authorList>
            <person name="Goeker M."/>
        </authorList>
    </citation>
    <scope>NUCLEOTIDE SEQUENCE [LARGE SCALE GENOMIC DNA]</scope>
    <source>
        <strain evidence="13 14">DSM 23344</strain>
    </source>
</reference>
<keyword evidence="6 11" id="KW-0378">Hydrolase</keyword>
<gene>
    <name evidence="13" type="ORF">EV688_106109</name>
</gene>
<keyword evidence="7 11" id="KW-0862">Zinc</keyword>
<keyword evidence="10 11" id="KW-0472">Membrane</keyword>
<dbReference type="GO" id="GO:0046872">
    <property type="term" value="F:metal ion binding"/>
    <property type="evidence" value="ECO:0007669"/>
    <property type="project" value="UniProtKB-KW"/>
</dbReference>
<keyword evidence="5 11" id="KW-0812">Transmembrane</keyword>
<feature type="transmembrane region" description="Helical" evidence="11">
    <location>
        <begin position="380"/>
        <end position="399"/>
    </location>
</feature>
<dbReference type="AlphaFoldDB" id="A0A4R2L068"/>
<dbReference type="EC" id="3.4.24.-" evidence="11"/>
<dbReference type="Pfam" id="PF02163">
    <property type="entry name" value="Peptidase_M50"/>
    <property type="match status" value="1"/>
</dbReference>
<organism evidence="13 14">
    <name type="scientific">Chromatocurvus halotolerans</name>
    <dbReference type="NCBI Taxonomy" id="1132028"/>
    <lineage>
        <taxon>Bacteria</taxon>
        <taxon>Pseudomonadati</taxon>
        <taxon>Pseudomonadota</taxon>
        <taxon>Gammaproteobacteria</taxon>
        <taxon>Cellvibrionales</taxon>
        <taxon>Halieaceae</taxon>
        <taxon>Chromatocurvus</taxon>
    </lineage>
</organism>
<evidence type="ECO:0000256" key="5">
    <source>
        <dbReference type="ARBA" id="ARBA00022692"/>
    </source>
</evidence>
<keyword evidence="14" id="KW-1185">Reference proteome</keyword>
<dbReference type="CDD" id="cd23081">
    <property type="entry name" value="cpPDZ_EcRseP-like"/>
    <property type="match status" value="1"/>
</dbReference>
<evidence type="ECO:0000256" key="11">
    <source>
        <dbReference type="RuleBase" id="RU362031"/>
    </source>
</evidence>
<protein>
    <recommendedName>
        <fullName evidence="11">Zinc metalloprotease</fullName>
        <ecNumber evidence="11">3.4.24.-</ecNumber>
    </recommendedName>
</protein>
<evidence type="ECO:0000256" key="2">
    <source>
        <dbReference type="ARBA" id="ARBA00004141"/>
    </source>
</evidence>
<dbReference type="InterPro" id="IPR036034">
    <property type="entry name" value="PDZ_sf"/>
</dbReference>
<comment type="subcellular location">
    <subcellularLocation>
        <location evidence="2">Membrane</location>
        <topology evidence="2">Multi-pass membrane protein</topology>
    </subcellularLocation>
</comment>
<dbReference type="GO" id="GO:0006508">
    <property type="term" value="P:proteolysis"/>
    <property type="evidence" value="ECO:0007669"/>
    <property type="project" value="UniProtKB-KW"/>
</dbReference>
<evidence type="ECO:0000259" key="12">
    <source>
        <dbReference type="SMART" id="SM00228"/>
    </source>
</evidence>
<dbReference type="Gene3D" id="2.30.42.10">
    <property type="match status" value="2"/>
</dbReference>
<comment type="caution">
    <text evidence="13">The sequence shown here is derived from an EMBL/GenBank/DDBJ whole genome shotgun (WGS) entry which is preliminary data.</text>
</comment>
<dbReference type="SMART" id="SM00228">
    <property type="entry name" value="PDZ"/>
    <property type="match status" value="2"/>
</dbReference>
<comment type="cofactor">
    <cofactor evidence="1 11">
        <name>Zn(2+)</name>
        <dbReference type="ChEBI" id="CHEBI:29105"/>
    </cofactor>
</comment>